<name>A0A5B8MQ64_9CHLO</name>
<evidence type="ECO:0000256" key="5">
    <source>
        <dbReference type="ARBA" id="ARBA00022840"/>
    </source>
</evidence>
<dbReference type="InterPro" id="IPR008271">
    <property type="entry name" value="Ser/Thr_kinase_AS"/>
</dbReference>
<feature type="domain" description="Protein kinase" evidence="8">
    <location>
        <begin position="57"/>
        <end position="346"/>
    </location>
</feature>
<dbReference type="Pfam" id="PF00069">
    <property type="entry name" value="Pkinase"/>
    <property type="match status" value="1"/>
</dbReference>
<evidence type="ECO:0000313" key="10">
    <source>
        <dbReference type="Proteomes" id="UP000316726"/>
    </source>
</evidence>
<gene>
    <name evidence="9" type="ORF">A3770_08p50710</name>
</gene>
<evidence type="ECO:0000259" key="8">
    <source>
        <dbReference type="PROSITE" id="PS50011"/>
    </source>
</evidence>
<dbReference type="InterPro" id="IPR000719">
    <property type="entry name" value="Prot_kinase_dom"/>
</dbReference>
<proteinExistence type="inferred from homology"/>
<evidence type="ECO:0000256" key="6">
    <source>
        <dbReference type="PROSITE-ProRule" id="PRU10141"/>
    </source>
</evidence>
<feature type="binding site" evidence="6">
    <location>
        <position position="86"/>
    </location>
    <ligand>
        <name>ATP</name>
        <dbReference type="ChEBI" id="CHEBI:30616"/>
    </ligand>
</feature>
<dbReference type="Proteomes" id="UP000316726">
    <property type="component" value="Chromosome 8"/>
</dbReference>
<evidence type="ECO:0000256" key="3">
    <source>
        <dbReference type="ARBA" id="ARBA00022741"/>
    </source>
</evidence>
<dbReference type="AlphaFoldDB" id="A0A5B8MQ64"/>
<reference evidence="9 10" key="1">
    <citation type="submission" date="2018-07" db="EMBL/GenBank/DDBJ databases">
        <title>The complete nuclear genome of the prasinophyte Chloropicon primus (CCMP1205).</title>
        <authorList>
            <person name="Pombert J.-F."/>
            <person name="Otis C."/>
            <person name="Turmel M."/>
            <person name="Lemieux C."/>
        </authorList>
    </citation>
    <scope>NUCLEOTIDE SEQUENCE [LARGE SCALE GENOMIC DNA]</scope>
    <source>
        <strain evidence="9 10">CCMP1205</strain>
    </source>
</reference>
<keyword evidence="4 9" id="KW-0418">Kinase</keyword>
<dbReference type="InterPro" id="IPR050205">
    <property type="entry name" value="CDPK_Ser/Thr_kinases"/>
</dbReference>
<dbReference type="InterPro" id="IPR017441">
    <property type="entry name" value="Protein_kinase_ATP_BS"/>
</dbReference>
<dbReference type="InterPro" id="IPR011009">
    <property type="entry name" value="Kinase-like_dom_sf"/>
</dbReference>
<dbReference type="SUPFAM" id="SSF56112">
    <property type="entry name" value="Protein kinase-like (PK-like)"/>
    <property type="match status" value="1"/>
</dbReference>
<evidence type="ECO:0000256" key="7">
    <source>
        <dbReference type="RuleBase" id="RU000304"/>
    </source>
</evidence>
<keyword evidence="5 6" id="KW-0067">ATP-binding</keyword>
<protein>
    <submittedName>
        <fullName evidence="9">Protein kinase</fullName>
    </submittedName>
</protein>
<dbReference type="PROSITE" id="PS50011">
    <property type="entry name" value="PROTEIN_KINASE_DOM"/>
    <property type="match status" value="1"/>
</dbReference>
<dbReference type="PANTHER" id="PTHR24349">
    <property type="entry name" value="SERINE/THREONINE-PROTEIN KINASE"/>
    <property type="match status" value="1"/>
</dbReference>
<evidence type="ECO:0000256" key="4">
    <source>
        <dbReference type="ARBA" id="ARBA00022777"/>
    </source>
</evidence>
<evidence type="ECO:0000313" key="9">
    <source>
        <dbReference type="EMBL" id="QDZ22553.1"/>
    </source>
</evidence>
<dbReference type="SMART" id="SM00220">
    <property type="entry name" value="S_TKc"/>
    <property type="match status" value="1"/>
</dbReference>
<keyword evidence="10" id="KW-1185">Reference proteome</keyword>
<comment type="similarity">
    <text evidence="7">Belongs to the protein kinase superfamily.</text>
</comment>
<dbReference type="Gene3D" id="1.10.510.10">
    <property type="entry name" value="Transferase(Phosphotransferase) domain 1"/>
    <property type="match status" value="1"/>
</dbReference>
<dbReference type="GO" id="GO:0004674">
    <property type="term" value="F:protein serine/threonine kinase activity"/>
    <property type="evidence" value="ECO:0007669"/>
    <property type="project" value="UniProtKB-KW"/>
</dbReference>
<keyword evidence="3 6" id="KW-0547">Nucleotide-binding</keyword>
<evidence type="ECO:0000256" key="1">
    <source>
        <dbReference type="ARBA" id="ARBA00022527"/>
    </source>
</evidence>
<organism evidence="9 10">
    <name type="scientific">Chloropicon primus</name>
    <dbReference type="NCBI Taxonomy" id="1764295"/>
    <lineage>
        <taxon>Eukaryota</taxon>
        <taxon>Viridiplantae</taxon>
        <taxon>Chlorophyta</taxon>
        <taxon>Chloropicophyceae</taxon>
        <taxon>Chloropicales</taxon>
        <taxon>Chloropicaceae</taxon>
        <taxon>Chloropicon</taxon>
    </lineage>
</organism>
<dbReference type="PROSITE" id="PS00107">
    <property type="entry name" value="PROTEIN_KINASE_ATP"/>
    <property type="match status" value="1"/>
</dbReference>
<evidence type="ECO:0000256" key="2">
    <source>
        <dbReference type="ARBA" id="ARBA00022679"/>
    </source>
</evidence>
<accession>A0A5B8MQ64</accession>
<dbReference type="OrthoDB" id="377346at2759"/>
<keyword evidence="1 7" id="KW-0723">Serine/threonine-protein kinase</keyword>
<dbReference type="EMBL" id="CP031041">
    <property type="protein sequence ID" value="QDZ22553.1"/>
    <property type="molecule type" value="Genomic_DNA"/>
</dbReference>
<keyword evidence="2" id="KW-0808">Transferase</keyword>
<dbReference type="GO" id="GO:0005524">
    <property type="term" value="F:ATP binding"/>
    <property type="evidence" value="ECO:0007669"/>
    <property type="project" value="UniProtKB-UniRule"/>
</dbReference>
<dbReference type="PROSITE" id="PS00108">
    <property type="entry name" value="PROTEIN_KINASE_ST"/>
    <property type="match status" value="1"/>
</dbReference>
<sequence>MDKQSVQVVGSLLFCPICSPQRSAEDAGYLYYPSDEEIPVKLCKYLYGYPRDYEERYETLEELGKGSFGIVHRIVDKKTGEFYAAKTLPKSRPTWTGGMDGGMRQATTSAYLLKIQAEVNFLARLNDVHEVVQLVKAYEDDSHVHLVMDLCTGGSLYEKMEERIDRCDFDGSDCFDEETVRKLMRSIINMLVSCHGRGIIYRDLKPQNFLYVDETPDSEIKCSDYGLAMSYIPSDPAGISLNKRAGTPVYMAPEVVLRRYDEKADLWSAGMLMYQLLGNKLPLWNGDVPYTANLDDIFFDTLLRDIDFDFIAEESSPEAADLCKKLLTRDPDKRMSAEQASQHPWLREE</sequence>
<dbReference type="STRING" id="1764295.A0A5B8MQ64"/>